<dbReference type="EMBL" id="LSYS01004200">
    <property type="protein sequence ID" value="OPJ80365.1"/>
    <property type="molecule type" value="Genomic_DNA"/>
</dbReference>
<evidence type="ECO:0000313" key="1">
    <source>
        <dbReference type="EMBL" id="OPJ80365.1"/>
    </source>
</evidence>
<name>A0A1V4K7K3_PATFA</name>
<evidence type="ECO:0000313" key="2">
    <source>
        <dbReference type="Proteomes" id="UP000190648"/>
    </source>
</evidence>
<gene>
    <name evidence="1" type="ORF">AV530_010697</name>
</gene>
<dbReference type="Proteomes" id="UP000190648">
    <property type="component" value="Unassembled WGS sequence"/>
</dbReference>
<comment type="caution">
    <text evidence="1">The sequence shown here is derived from an EMBL/GenBank/DDBJ whole genome shotgun (WGS) entry which is preliminary data.</text>
</comment>
<dbReference type="AlphaFoldDB" id="A0A1V4K7K3"/>
<protein>
    <submittedName>
        <fullName evidence="1">Uncharacterized protein</fullName>
    </submittedName>
</protein>
<organism evidence="1 2">
    <name type="scientific">Patagioenas fasciata monilis</name>
    <dbReference type="NCBI Taxonomy" id="372326"/>
    <lineage>
        <taxon>Eukaryota</taxon>
        <taxon>Metazoa</taxon>
        <taxon>Chordata</taxon>
        <taxon>Craniata</taxon>
        <taxon>Vertebrata</taxon>
        <taxon>Euteleostomi</taxon>
        <taxon>Archelosauria</taxon>
        <taxon>Archosauria</taxon>
        <taxon>Dinosauria</taxon>
        <taxon>Saurischia</taxon>
        <taxon>Theropoda</taxon>
        <taxon>Coelurosauria</taxon>
        <taxon>Aves</taxon>
        <taxon>Neognathae</taxon>
        <taxon>Neoaves</taxon>
        <taxon>Columbimorphae</taxon>
        <taxon>Columbiformes</taxon>
        <taxon>Columbidae</taxon>
        <taxon>Patagioenas</taxon>
    </lineage>
</organism>
<sequence>MYDCCPSIWRRAHAQTPRRPNDLWKRSGRKTFITSFVFDNIITKEICTAIPTAPLRRWSLNSFGTTATVWHC</sequence>
<reference evidence="1 2" key="1">
    <citation type="submission" date="2016-02" db="EMBL/GenBank/DDBJ databases">
        <title>Band-tailed pigeon sequencing and assembly.</title>
        <authorList>
            <person name="Soares A.E."/>
            <person name="Novak B.J."/>
            <person name="Rice E.S."/>
            <person name="O'Connell B."/>
            <person name="Chang D."/>
            <person name="Weber S."/>
            <person name="Shapiro B."/>
        </authorList>
    </citation>
    <scope>NUCLEOTIDE SEQUENCE [LARGE SCALE GENOMIC DNA]</scope>
    <source>
        <strain evidence="1">BTP2013</strain>
        <tissue evidence="1">Blood</tissue>
    </source>
</reference>
<accession>A0A1V4K7K3</accession>
<proteinExistence type="predicted"/>
<keyword evidence="2" id="KW-1185">Reference proteome</keyword>